<gene>
    <name evidence="3" type="ORF">Cvel_11161</name>
</gene>
<dbReference type="AlphaFoldDB" id="A0A0G4I5G1"/>
<feature type="compositionally biased region" description="Low complexity" evidence="2">
    <location>
        <begin position="201"/>
        <end position="216"/>
    </location>
</feature>
<feature type="region of interest" description="Disordered" evidence="2">
    <location>
        <begin position="180"/>
        <end position="216"/>
    </location>
</feature>
<keyword evidence="1" id="KW-0175">Coiled coil</keyword>
<feature type="coiled-coil region" evidence="1">
    <location>
        <begin position="74"/>
        <end position="101"/>
    </location>
</feature>
<sequence>MNPMPPPATVPLRWKQQQQQQQQQPKSMLPTPAQLPSKQAPSLMDPQDLPFVRPPCPPGLTGKYYDIWKAAVDADAVEHERERKERAEKRAADEAERVKDLPFVRLPCPPGLTGKYYDIWKAAVDTDAVEHERERKERAEKRVADEAERAKNLPFVRLPCPPGLTGKYYDVWKAAVDADAVEHERERKERAEKRAAEEDTSSAGAASSAAAAAAPP</sequence>
<evidence type="ECO:0000313" key="3">
    <source>
        <dbReference type="EMBL" id="CEM52237.1"/>
    </source>
</evidence>
<evidence type="ECO:0000256" key="1">
    <source>
        <dbReference type="SAM" id="Coils"/>
    </source>
</evidence>
<feature type="compositionally biased region" description="Basic and acidic residues" evidence="2">
    <location>
        <begin position="180"/>
        <end position="197"/>
    </location>
</feature>
<dbReference type="VEuPathDB" id="CryptoDB:Cvel_11161"/>
<dbReference type="EMBL" id="CDMZ01005189">
    <property type="protein sequence ID" value="CEM52237.1"/>
    <property type="molecule type" value="Genomic_DNA"/>
</dbReference>
<reference evidence="3" key="1">
    <citation type="submission" date="2014-11" db="EMBL/GenBank/DDBJ databases">
        <authorList>
            <person name="Otto D Thomas"/>
            <person name="Naeem Raeece"/>
        </authorList>
    </citation>
    <scope>NUCLEOTIDE SEQUENCE</scope>
</reference>
<organism evidence="3">
    <name type="scientific">Chromera velia CCMP2878</name>
    <dbReference type="NCBI Taxonomy" id="1169474"/>
    <lineage>
        <taxon>Eukaryota</taxon>
        <taxon>Sar</taxon>
        <taxon>Alveolata</taxon>
        <taxon>Colpodellida</taxon>
        <taxon>Chromeraceae</taxon>
        <taxon>Chromera</taxon>
    </lineage>
</organism>
<evidence type="ECO:0000256" key="2">
    <source>
        <dbReference type="SAM" id="MobiDB-lite"/>
    </source>
</evidence>
<protein>
    <submittedName>
        <fullName evidence="3">Uncharacterized protein</fullName>
    </submittedName>
</protein>
<accession>A0A0G4I5G1</accession>
<proteinExistence type="predicted"/>
<feature type="region of interest" description="Disordered" evidence="2">
    <location>
        <begin position="1"/>
        <end position="55"/>
    </location>
</feature>
<name>A0A0G4I5G1_9ALVE</name>